<name>A0A1N6EH43_9RHOB</name>
<keyword evidence="3" id="KW-1185">Reference proteome</keyword>
<dbReference type="EMBL" id="FSRL01000001">
    <property type="protein sequence ID" value="SIN82365.1"/>
    <property type="molecule type" value="Genomic_DNA"/>
</dbReference>
<dbReference type="Gene3D" id="3.90.226.10">
    <property type="entry name" value="2-enoyl-CoA Hydratase, Chain A, domain 1"/>
    <property type="match status" value="1"/>
</dbReference>
<evidence type="ECO:0000313" key="2">
    <source>
        <dbReference type="EMBL" id="SIN82365.1"/>
    </source>
</evidence>
<dbReference type="Proteomes" id="UP000184932">
    <property type="component" value="Unassembled WGS sequence"/>
</dbReference>
<dbReference type="OrthoDB" id="5936191at2"/>
<dbReference type="RefSeq" id="WP_074254921.1">
    <property type="nucleotide sequence ID" value="NZ_FSRL01000001.1"/>
</dbReference>
<dbReference type="SUPFAM" id="SSF52096">
    <property type="entry name" value="ClpP/crotonase"/>
    <property type="match status" value="1"/>
</dbReference>
<accession>A0A1N6EH43</accession>
<gene>
    <name evidence="2" type="ORF">SAMN05444002_0777</name>
</gene>
<evidence type="ECO:0000256" key="1">
    <source>
        <dbReference type="SAM" id="MobiDB-lite"/>
    </source>
</evidence>
<evidence type="ECO:0008006" key="4">
    <source>
        <dbReference type="Google" id="ProtNLM"/>
    </source>
</evidence>
<reference evidence="3" key="1">
    <citation type="submission" date="2016-11" db="EMBL/GenBank/DDBJ databases">
        <authorList>
            <person name="Varghese N."/>
            <person name="Submissions S."/>
        </authorList>
    </citation>
    <scope>NUCLEOTIDE SEQUENCE [LARGE SCALE GENOMIC DNA]</scope>
    <source>
        <strain evidence="3">DSM 29440</strain>
    </source>
</reference>
<dbReference type="InterPro" id="IPR029045">
    <property type="entry name" value="ClpP/crotonase-like_dom_sf"/>
</dbReference>
<dbReference type="STRING" id="1217970.SAMN05444002_0777"/>
<organism evidence="2 3">
    <name type="scientific">Vannielia litorea</name>
    <dbReference type="NCBI Taxonomy" id="1217970"/>
    <lineage>
        <taxon>Bacteria</taxon>
        <taxon>Pseudomonadati</taxon>
        <taxon>Pseudomonadota</taxon>
        <taxon>Alphaproteobacteria</taxon>
        <taxon>Rhodobacterales</taxon>
        <taxon>Paracoccaceae</taxon>
        <taxon>Vannielia</taxon>
    </lineage>
</organism>
<protein>
    <recommendedName>
        <fullName evidence="4">Clp protease</fullName>
    </recommendedName>
</protein>
<sequence length="250" mass="27265">MALTAKAGLKAIFGLQMGIAAVLLVQDFSSVAPQIRWPTAAPAVSDPVAPGDQTRRFDPDEMRRPPMPGIPMEGASDLPKRLYFEDRPEGGIRVLGAIAEGDGARFADWLERQPALPETLWFHSPGGSVRDALEIGRLIREQGMKTAMDAGAFCLSACPYMLMAGTTRSVHAEAKVGVHQSYYGQSTVLPAFLAVEDIQHNQAEVVRYLSEMGIDLRLMQHALSTPPDEIYILVRDELTEYAVATEITGK</sequence>
<feature type="compositionally biased region" description="Basic and acidic residues" evidence="1">
    <location>
        <begin position="53"/>
        <end position="64"/>
    </location>
</feature>
<dbReference type="AlphaFoldDB" id="A0A1N6EH43"/>
<evidence type="ECO:0000313" key="3">
    <source>
        <dbReference type="Proteomes" id="UP000184932"/>
    </source>
</evidence>
<proteinExistence type="predicted"/>
<feature type="region of interest" description="Disordered" evidence="1">
    <location>
        <begin position="42"/>
        <end position="71"/>
    </location>
</feature>